<gene>
    <name evidence="2" type="ORF">BSTOLATCC_MIC53774</name>
</gene>
<dbReference type="EMBL" id="CAJZBQ010000053">
    <property type="protein sequence ID" value="CAG9331711.1"/>
    <property type="molecule type" value="Genomic_DNA"/>
</dbReference>
<organism evidence="2 3">
    <name type="scientific">Blepharisma stoltei</name>
    <dbReference type="NCBI Taxonomy" id="1481888"/>
    <lineage>
        <taxon>Eukaryota</taxon>
        <taxon>Sar</taxon>
        <taxon>Alveolata</taxon>
        <taxon>Ciliophora</taxon>
        <taxon>Postciliodesmatophora</taxon>
        <taxon>Heterotrichea</taxon>
        <taxon>Heterotrichida</taxon>
        <taxon>Blepharismidae</taxon>
        <taxon>Blepharisma</taxon>
    </lineage>
</organism>
<protein>
    <submittedName>
        <fullName evidence="2">Uncharacterized protein</fullName>
    </submittedName>
</protein>
<evidence type="ECO:0000313" key="2">
    <source>
        <dbReference type="EMBL" id="CAG9331711.1"/>
    </source>
</evidence>
<feature type="transmembrane region" description="Helical" evidence="1">
    <location>
        <begin position="40"/>
        <end position="59"/>
    </location>
</feature>
<dbReference type="AlphaFoldDB" id="A0AAU9JXY9"/>
<sequence length="87" mass="10059">MLDSWMAGLFGNNSLERATRSLNTWPLEKLSSSSPHTNTIFTEFAFSITVLITEAFIIFMSEPRLSWKPGISKYRTLSNSRYKFKIF</sequence>
<evidence type="ECO:0000313" key="3">
    <source>
        <dbReference type="Proteomes" id="UP001162131"/>
    </source>
</evidence>
<reference evidence="2" key="1">
    <citation type="submission" date="2021-09" db="EMBL/GenBank/DDBJ databases">
        <authorList>
            <consortium name="AG Swart"/>
            <person name="Singh M."/>
            <person name="Singh A."/>
            <person name="Seah K."/>
            <person name="Emmerich C."/>
        </authorList>
    </citation>
    <scope>NUCLEOTIDE SEQUENCE</scope>
    <source>
        <strain evidence="2">ATCC30299</strain>
    </source>
</reference>
<name>A0AAU9JXY9_9CILI</name>
<keyword evidence="3" id="KW-1185">Reference proteome</keyword>
<keyword evidence="1" id="KW-0812">Transmembrane</keyword>
<evidence type="ECO:0000256" key="1">
    <source>
        <dbReference type="SAM" id="Phobius"/>
    </source>
</evidence>
<accession>A0AAU9JXY9</accession>
<dbReference type="Proteomes" id="UP001162131">
    <property type="component" value="Unassembled WGS sequence"/>
</dbReference>
<keyword evidence="1" id="KW-0472">Membrane</keyword>
<comment type="caution">
    <text evidence="2">The sequence shown here is derived from an EMBL/GenBank/DDBJ whole genome shotgun (WGS) entry which is preliminary data.</text>
</comment>
<proteinExistence type="predicted"/>
<keyword evidence="1" id="KW-1133">Transmembrane helix</keyword>